<dbReference type="GO" id="GO:0016616">
    <property type="term" value="F:oxidoreductase activity, acting on the CH-OH group of donors, NAD or NADP as acceptor"/>
    <property type="evidence" value="ECO:0007669"/>
    <property type="project" value="TreeGrafter"/>
</dbReference>
<dbReference type="WBParaSite" id="sdigi.contig154.g5333.t1">
    <property type="protein sequence ID" value="sdigi.contig154.g5333.t1"/>
    <property type="gene ID" value="sdigi.contig154.g5333"/>
</dbReference>
<dbReference type="InterPro" id="IPR020904">
    <property type="entry name" value="Sc_DH/Rdtase_CS"/>
</dbReference>
<dbReference type="PROSITE" id="PS00061">
    <property type="entry name" value="ADH_SHORT"/>
    <property type="match status" value="1"/>
</dbReference>
<dbReference type="InterPro" id="IPR002347">
    <property type="entry name" value="SDR_fam"/>
</dbReference>
<dbReference type="AlphaFoldDB" id="A0A915PGW6"/>
<evidence type="ECO:0000313" key="4">
    <source>
        <dbReference type="Proteomes" id="UP000887581"/>
    </source>
</evidence>
<evidence type="ECO:0000256" key="3">
    <source>
        <dbReference type="RuleBase" id="RU000363"/>
    </source>
</evidence>
<evidence type="ECO:0000256" key="2">
    <source>
        <dbReference type="ARBA" id="ARBA00023002"/>
    </source>
</evidence>
<dbReference type="InterPro" id="IPR036291">
    <property type="entry name" value="NAD(P)-bd_dom_sf"/>
</dbReference>
<keyword evidence="4" id="KW-1185">Reference proteome</keyword>
<dbReference type="Gene3D" id="3.40.50.720">
    <property type="entry name" value="NAD(P)-binding Rossmann-like Domain"/>
    <property type="match status" value="1"/>
</dbReference>
<dbReference type="SUPFAM" id="SSF51735">
    <property type="entry name" value="NAD(P)-binding Rossmann-fold domains"/>
    <property type="match status" value="1"/>
</dbReference>
<organism evidence="4 5">
    <name type="scientific">Setaria digitata</name>
    <dbReference type="NCBI Taxonomy" id="48799"/>
    <lineage>
        <taxon>Eukaryota</taxon>
        <taxon>Metazoa</taxon>
        <taxon>Ecdysozoa</taxon>
        <taxon>Nematoda</taxon>
        <taxon>Chromadorea</taxon>
        <taxon>Rhabditida</taxon>
        <taxon>Spirurina</taxon>
        <taxon>Spiruromorpha</taxon>
        <taxon>Filarioidea</taxon>
        <taxon>Setariidae</taxon>
        <taxon>Setaria</taxon>
    </lineage>
</organism>
<dbReference type="PRINTS" id="PR00080">
    <property type="entry name" value="SDRFAMILY"/>
</dbReference>
<sequence length="250" mass="28500">MAREKFCIGKGLALKVALQEQAIVCILDINQKQGLRTVSEITESGGKAYFFLCDVTKPDEVKHCAQQILGDTKIGGIDIVVCNAAILRIGKFIDLDDKDYQDTVNVNILGYIYTMRAFLPYMMDRNRGQIVAIGSICSHYGDYLGTAYCTAKFAIRGLMETLQMELYEEKKNDIVLTTIYPYFVDTELVSNNMTEPFSTFFDIIPLDKCVEEIMDAVLKERMYYFIPHTLAFLCNAAKWFVKYNIRETNI</sequence>
<dbReference type="GO" id="GO:0005811">
    <property type="term" value="C:lipid droplet"/>
    <property type="evidence" value="ECO:0007669"/>
    <property type="project" value="TreeGrafter"/>
</dbReference>
<keyword evidence="2" id="KW-0560">Oxidoreductase</keyword>
<evidence type="ECO:0000313" key="5">
    <source>
        <dbReference type="WBParaSite" id="sdigi.contig154.g5333.t1"/>
    </source>
</evidence>
<name>A0A915PGW6_9BILA</name>
<proteinExistence type="inferred from homology"/>
<reference evidence="5" key="1">
    <citation type="submission" date="2022-11" db="UniProtKB">
        <authorList>
            <consortium name="WormBaseParasite"/>
        </authorList>
    </citation>
    <scope>IDENTIFICATION</scope>
</reference>
<protein>
    <submittedName>
        <fullName evidence="5">Uncharacterized protein</fullName>
    </submittedName>
</protein>
<dbReference type="Pfam" id="PF00106">
    <property type="entry name" value="adh_short"/>
    <property type="match status" value="1"/>
</dbReference>
<accession>A0A915PGW6</accession>
<dbReference type="Proteomes" id="UP000887581">
    <property type="component" value="Unplaced"/>
</dbReference>
<dbReference type="PANTHER" id="PTHR24322">
    <property type="entry name" value="PKSB"/>
    <property type="match status" value="1"/>
</dbReference>
<dbReference type="PANTHER" id="PTHR24322:SF736">
    <property type="entry name" value="RETINOL DEHYDROGENASE 10"/>
    <property type="match status" value="1"/>
</dbReference>
<evidence type="ECO:0000256" key="1">
    <source>
        <dbReference type="ARBA" id="ARBA00006484"/>
    </source>
</evidence>
<comment type="similarity">
    <text evidence="1 3">Belongs to the short-chain dehydrogenases/reductases (SDR) family.</text>
</comment>
<dbReference type="PRINTS" id="PR00081">
    <property type="entry name" value="GDHRDH"/>
</dbReference>